<name>A0A0K2V6K7_LEPSM</name>
<dbReference type="EMBL" id="HACA01028584">
    <property type="protein sequence ID" value="CDW45945.1"/>
    <property type="molecule type" value="Transcribed_RNA"/>
</dbReference>
<protein>
    <submittedName>
        <fullName evidence="2">Uncharacterized protein</fullName>
    </submittedName>
</protein>
<evidence type="ECO:0000313" key="2">
    <source>
        <dbReference type="EMBL" id="CDW45945.1"/>
    </source>
</evidence>
<organism evidence="2">
    <name type="scientific">Lepeophtheirus salmonis</name>
    <name type="common">Salmon louse</name>
    <name type="synonym">Caligus salmonis</name>
    <dbReference type="NCBI Taxonomy" id="72036"/>
    <lineage>
        <taxon>Eukaryota</taxon>
        <taxon>Metazoa</taxon>
        <taxon>Ecdysozoa</taxon>
        <taxon>Arthropoda</taxon>
        <taxon>Crustacea</taxon>
        <taxon>Multicrustacea</taxon>
        <taxon>Hexanauplia</taxon>
        <taxon>Copepoda</taxon>
        <taxon>Siphonostomatoida</taxon>
        <taxon>Caligidae</taxon>
        <taxon>Lepeophtheirus</taxon>
    </lineage>
</organism>
<sequence>MQILSSPFLSITSNLINLLHRLMQKYKIASLGNGGRGEISCSEEERRRKTS</sequence>
<accession>A0A0K2V6K7</accession>
<evidence type="ECO:0000256" key="1">
    <source>
        <dbReference type="SAM" id="MobiDB-lite"/>
    </source>
</evidence>
<proteinExistence type="predicted"/>
<dbReference type="AlphaFoldDB" id="A0A0K2V6K7"/>
<feature type="region of interest" description="Disordered" evidence="1">
    <location>
        <begin position="32"/>
        <end position="51"/>
    </location>
</feature>
<reference evidence="2" key="1">
    <citation type="submission" date="2014-05" db="EMBL/GenBank/DDBJ databases">
        <authorList>
            <person name="Chronopoulou M."/>
        </authorList>
    </citation>
    <scope>NUCLEOTIDE SEQUENCE</scope>
    <source>
        <tissue evidence="2">Whole organism</tissue>
    </source>
</reference>